<proteinExistence type="predicted"/>
<evidence type="ECO:0000313" key="1">
    <source>
        <dbReference type="EMBL" id="QJQ07161.1"/>
    </source>
</evidence>
<keyword evidence="2" id="KW-1185">Reference proteome</keyword>
<reference evidence="1 2" key="1">
    <citation type="journal article" date="2019" name="Int. J. Syst. Evol. Microbiol.">
        <title>Undibacterium piscinae sp. nov., isolated from Korean shiner intestine.</title>
        <authorList>
            <person name="Lee S.Y."/>
            <person name="Kang W."/>
            <person name="Kim P.S."/>
            <person name="Kim H.S."/>
            <person name="Sung H."/>
            <person name="Shin N.R."/>
            <person name="Whon T.W."/>
            <person name="Yun J.H."/>
            <person name="Lee J.Y."/>
            <person name="Lee J.Y."/>
            <person name="Jung M.J."/>
            <person name="Jeong Y.S."/>
            <person name="Tak E.J."/>
            <person name="Han J.E."/>
            <person name="Hyun D.W."/>
            <person name="Kang M.S."/>
            <person name="Lee K.E."/>
            <person name="Lee B.H."/>
            <person name="Bae J.W."/>
        </authorList>
    </citation>
    <scope>NUCLEOTIDE SEQUENCE [LARGE SCALE GENOMIC DNA]</scope>
    <source>
        <strain evidence="1 2">S11R28</strain>
    </source>
</reference>
<organism evidence="1 2">
    <name type="scientific">Undibacterium piscinae</name>
    <dbReference type="NCBI Taxonomy" id="2495591"/>
    <lineage>
        <taxon>Bacteria</taxon>
        <taxon>Pseudomonadati</taxon>
        <taxon>Pseudomonadota</taxon>
        <taxon>Betaproteobacteria</taxon>
        <taxon>Burkholderiales</taxon>
        <taxon>Oxalobacteraceae</taxon>
        <taxon>Undibacterium</taxon>
    </lineage>
</organism>
<protein>
    <submittedName>
        <fullName evidence="1">Uncharacterized protein</fullName>
    </submittedName>
</protein>
<accession>A0A6M4A7A0</accession>
<dbReference type="KEGG" id="upi:EJG51_016525"/>
<sequence length="46" mass="4402">MLRLAAALVSLVAAVAADALAVSLTVLSDASPLASSLVAPDSPVLA</sequence>
<dbReference type="EMBL" id="CP051152">
    <property type="protein sequence ID" value="QJQ07161.1"/>
    <property type="molecule type" value="Genomic_DNA"/>
</dbReference>
<name>A0A6M4A7A0_9BURK</name>
<dbReference type="Proteomes" id="UP000274350">
    <property type="component" value="Chromosome"/>
</dbReference>
<evidence type="ECO:0000313" key="2">
    <source>
        <dbReference type="Proteomes" id="UP000274350"/>
    </source>
</evidence>
<gene>
    <name evidence="1" type="ORF">EJG51_016525</name>
</gene>
<dbReference type="AlphaFoldDB" id="A0A6M4A7A0"/>